<dbReference type="Proteomes" id="UP000029525">
    <property type="component" value="Unassembled WGS sequence"/>
</dbReference>
<organism evidence="2 3">
    <name type="scientific">Prevotella bivia DNF00320</name>
    <dbReference type="NCBI Taxonomy" id="1401068"/>
    <lineage>
        <taxon>Bacteria</taxon>
        <taxon>Pseudomonadati</taxon>
        <taxon>Bacteroidota</taxon>
        <taxon>Bacteroidia</taxon>
        <taxon>Bacteroidales</taxon>
        <taxon>Prevotellaceae</taxon>
        <taxon>Prevotella</taxon>
    </lineage>
</organism>
<dbReference type="SUPFAM" id="SSF47413">
    <property type="entry name" value="lambda repressor-like DNA-binding domains"/>
    <property type="match status" value="1"/>
</dbReference>
<dbReference type="InterPro" id="IPR010982">
    <property type="entry name" value="Lambda_DNA-bd_dom_sf"/>
</dbReference>
<dbReference type="PROSITE" id="PS50943">
    <property type="entry name" value="HTH_CROC1"/>
    <property type="match status" value="1"/>
</dbReference>
<protein>
    <submittedName>
        <fullName evidence="2">DNA-binding protein</fullName>
    </submittedName>
</protein>
<gene>
    <name evidence="2" type="ORF">HMPREF0647_09185</name>
</gene>
<name>A0A096CES2_9BACT</name>
<feature type="domain" description="HTH cro/C1-type" evidence="1">
    <location>
        <begin position="10"/>
        <end position="65"/>
    </location>
</feature>
<evidence type="ECO:0000259" key="1">
    <source>
        <dbReference type="PROSITE" id="PS50943"/>
    </source>
</evidence>
<dbReference type="GO" id="GO:0003677">
    <property type="term" value="F:DNA binding"/>
    <property type="evidence" value="ECO:0007669"/>
    <property type="project" value="UniProtKB-KW"/>
</dbReference>
<dbReference type="OrthoDB" id="1034290at2"/>
<evidence type="ECO:0000313" key="3">
    <source>
        <dbReference type="Proteomes" id="UP000029525"/>
    </source>
</evidence>
<dbReference type="RefSeq" id="WP_008449042.1">
    <property type="nucleotide sequence ID" value="NZ_JRNQ01000068.1"/>
</dbReference>
<dbReference type="Pfam" id="PF01381">
    <property type="entry name" value="HTH_3"/>
    <property type="match status" value="1"/>
</dbReference>
<accession>A0A096CES2</accession>
<dbReference type="AlphaFoldDB" id="A0A096CES2"/>
<reference evidence="2 3" key="1">
    <citation type="submission" date="2014-07" db="EMBL/GenBank/DDBJ databases">
        <authorList>
            <person name="McCorrison J."/>
            <person name="Sanka R."/>
            <person name="Torralba M."/>
            <person name="Gillis M."/>
            <person name="Haft D.H."/>
            <person name="Methe B."/>
            <person name="Sutton G."/>
            <person name="Nelson K.E."/>
        </authorList>
    </citation>
    <scope>NUCLEOTIDE SEQUENCE [LARGE SCALE GENOMIC DNA]</scope>
    <source>
        <strain evidence="2 3">DNF00320</strain>
    </source>
</reference>
<dbReference type="CDD" id="cd00093">
    <property type="entry name" value="HTH_XRE"/>
    <property type="match status" value="1"/>
</dbReference>
<sequence>MAEGTITDRIVKIMEKEGHTVSTFARKLGISWTSANNIVSGRNAPNYETIVKIIESFDNIDANWLVMGQKGAKGTDAEKLYSIISTQQKTIENQQKTIDRLTAKLVENIPEESGKKVADAV</sequence>
<dbReference type="EMBL" id="JRNQ01000068">
    <property type="protein sequence ID" value="KGF43744.1"/>
    <property type="molecule type" value="Genomic_DNA"/>
</dbReference>
<dbReference type="Gene3D" id="1.10.260.40">
    <property type="entry name" value="lambda repressor-like DNA-binding domains"/>
    <property type="match status" value="1"/>
</dbReference>
<keyword evidence="2" id="KW-0238">DNA-binding</keyword>
<evidence type="ECO:0000313" key="2">
    <source>
        <dbReference type="EMBL" id="KGF43744.1"/>
    </source>
</evidence>
<proteinExistence type="predicted"/>
<comment type="caution">
    <text evidence="2">The sequence shown here is derived from an EMBL/GenBank/DDBJ whole genome shotgun (WGS) entry which is preliminary data.</text>
</comment>
<dbReference type="InterPro" id="IPR001387">
    <property type="entry name" value="Cro/C1-type_HTH"/>
</dbReference>